<feature type="compositionally biased region" description="Acidic residues" evidence="1">
    <location>
        <begin position="64"/>
        <end position="77"/>
    </location>
</feature>
<gene>
    <name evidence="3" type="ORF">GRI41_00930</name>
</gene>
<dbReference type="Proteomes" id="UP000442714">
    <property type="component" value="Unassembled WGS sequence"/>
</dbReference>
<dbReference type="AlphaFoldDB" id="A0A844ZRE3"/>
<reference evidence="3 4" key="1">
    <citation type="submission" date="2019-12" db="EMBL/GenBank/DDBJ databases">
        <title>Genomic-based taxomic classification of the family Erythrobacteraceae.</title>
        <authorList>
            <person name="Xu L."/>
        </authorList>
    </citation>
    <scope>NUCLEOTIDE SEQUENCE [LARGE SCALE GENOMIC DNA]</scope>
    <source>
        <strain evidence="3 4">KCTC 52763</strain>
    </source>
</reference>
<keyword evidence="4" id="KW-1185">Reference proteome</keyword>
<dbReference type="OrthoDB" id="7511418at2"/>
<dbReference type="RefSeq" id="WP_160602780.1">
    <property type="nucleotide sequence ID" value="NZ_WTYX01000001.1"/>
</dbReference>
<organism evidence="3 4">
    <name type="scientific">Pontixanthobacter aquaemixtae</name>
    <dbReference type="NCBI Taxonomy" id="1958940"/>
    <lineage>
        <taxon>Bacteria</taxon>
        <taxon>Pseudomonadati</taxon>
        <taxon>Pseudomonadota</taxon>
        <taxon>Alphaproteobacteria</taxon>
        <taxon>Sphingomonadales</taxon>
        <taxon>Erythrobacteraceae</taxon>
        <taxon>Pontixanthobacter</taxon>
    </lineage>
</organism>
<evidence type="ECO:0000313" key="4">
    <source>
        <dbReference type="Proteomes" id="UP000442714"/>
    </source>
</evidence>
<name>A0A844ZRE3_9SPHN</name>
<feature type="chain" id="PRO_5032436896" description="Secreted protein" evidence="2">
    <location>
        <begin position="16"/>
        <end position="77"/>
    </location>
</feature>
<dbReference type="EMBL" id="WTYX01000001">
    <property type="protein sequence ID" value="MXO89377.1"/>
    <property type="molecule type" value="Genomic_DNA"/>
</dbReference>
<feature type="signal peptide" evidence="2">
    <location>
        <begin position="1"/>
        <end position="15"/>
    </location>
</feature>
<accession>A0A844ZRE3</accession>
<proteinExistence type="predicted"/>
<sequence length="77" mass="7765">MIRYAILLIAAPVLAGCGDNSATTAGPADDDRSVSGDVLEGSISDEMLPLDELESSSPPANPGEAEDAAADDSDDSE</sequence>
<feature type="region of interest" description="Disordered" evidence="1">
    <location>
        <begin position="18"/>
        <end position="77"/>
    </location>
</feature>
<evidence type="ECO:0008006" key="5">
    <source>
        <dbReference type="Google" id="ProtNLM"/>
    </source>
</evidence>
<comment type="caution">
    <text evidence="3">The sequence shown here is derived from an EMBL/GenBank/DDBJ whole genome shotgun (WGS) entry which is preliminary data.</text>
</comment>
<keyword evidence="2" id="KW-0732">Signal</keyword>
<evidence type="ECO:0000313" key="3">
    <source>
        <dbReference type="EMBL" id="MXO89377.1"/>
    </source>
</evidence>
<evidence type="ECO:0000256" key="1">
    <source>
        <dbReference type="SAM" id="MobiDB-lite"/>
    </source>
</evidence>
<dbReference type="PROSITE" id="PS51257">
    <property type="entry name" value="PROKAR_LIPOPROTEIN"/>
    <property type="match status" value="1"/>
</dbReference>
<protein>
    <recommendedName>
        <fullName evidence="5">Secreted protein</fullName>
    </recommendedName>
</protein>
<evidence type="ECO:0000256" key="2">
    <source>
        <dbReference type="SAM" id="SignalP"/>
    </source>
</evidence>